<keyword evidence="3" id="KW-0732">Signal</keyword>
<feature type="domain" description="CzcB-like C-terminal circularly permuted SH3-like" evidence="5">
    <location>
        <begin position="265"/>
        <end position="324"/>
    </location>
</feature>
<evidence type="ECO:0000313" key="6">
    <source>
        <dbReference type="EMBL" id="WDE01591.1"/>
    </source>
</evidence>
<dbReference type="RefSeq" id="WP_053043020.1">
    <property type="nucleotide sequence ID" value="NZ_CP059735.1"/>
</dbReference>
<dbReference type="GO" id="GO:0060003">
    <property type="term" value="P:copper ion export"/>
    <property type="evidence" value="ECO:0007669"/>
    <property type="project" value="TreeGrafter"/>
</dbReference>
<feature type="signal peptide" evidence="3">
    <location>
        <begin position="1"/>
        <end position="20"/>
    </location>
</feature>
<protein>
    <submittedName>
        <fullName evidence="6">Efflux RND transporter periplasmic adaptor subunit</fullName>
    </submittedName>
</protein>
<dbReference type="InterPro" id="IPR011053">
    <property type="entry name" value="Single_hybrid_motif"/>
</dbReference>
<keyword evidence="1" id="KW-0813">Transport</keyword>
<dbReference type="Gene3D" id="2.40.420.20">
    <property type="match status" value="1"/>
</dbReference>
<dbReference type="GO" id="GO:0015679">
    <property type="term" value="P:plasma membrane copper ion transport"/>
    <property type="evidence" value="ECO:0007669"/>
    <property type="project" value="TreeGrafter"/>
</dbReference>
<feature type="chain" id="PRO_5041986202" evidence="3">
    <location>
        <begin position="21"/>
        <end position="336"/>
    </location>
</feature>
<dbReference type="Pfam" id="PF25973">
    <property type="entry name" value="BSH_CzcB"/>
    <property type="match status" value="1"/>
</dbReference>
<dbReference type="Pfam" id="PF25975">
    <property type="entry name" value="CzcB_C"/>
    <property type="match status" value="1"/>
</dbReference>
<sequence>MKPFSSCLLIFLSLGTLVTAFPEKSHGAAFSGSSREHSAPHGDEHADEHGDEHGNGHKDEHGDEHGGQEGLVEITPLLAQKAGIKTMPAGSGEIKQTVTVYGKAVAEPSRVSQVKARFSGVITELKVNVGDKVEAGDVLAQVESNSSLTRYSVTAPTSGIVVTRNANPGELADGQVLLTLADYSRLWVEYQIFPGQAQAVISGQAVTVSSGFEQAESAIKHLLPGQSNQDFLIARVPLDNRKGIWSPGLLLSGSIVLSQIEVPLVVANRALQEVEGQQVVFVRTEKGFQTRTLVLGQSDGISSQVLSGLNAGEHYVVENSYLLKADLEKSSAEHHH</sequence>
<dbReference type="PANTHER" id="PTHR30097:SF4">
    <property type="entry name" value="SLR6042 PROTEIN"/>
    <property type="match status" value="1"/>
</dbReference>
<dbReference type="AlphaFoldDB" id="A0AAF0C5X3"/>
<dbReference type="InterPro" id="IPR058649">
    <property type="entry name" value="CzcB_C"/>
</dbReference>
<proteinExistence type="predicted"/>
<feature type="compositionally biased region" description="Basic and acidic residues" evidence="2">
    <location>
        <begin position="34"/>
        <end position="67"/>
    </location>
</feature>
<evidence type="ECO:0000313" key="7">
    <source>
        <dbReference type="Proteomes" id="UP000032568"/>
    </source>
</evidence>
<evidence type="ECO:0000256" key="1">
    <source>
        <dbReference type="ARBA" id="ARBA00022448"/>
    </source>
</evidence>
<keyword evidence="7" id="KW-1185">Reference proteome</keyword>
<evidence type="ECO:0000259" key="4">
    <source>
        <dbReference type="Pfam" id="PF25973"/>
    </source>
</evidence>
<feature type="domain" description="CzcB-like barrel-sandwich hybrid" evidence="4">
    <location>
        <begin position="111"/>
        <end position="180"/>
    </location>
</feature>
<reference evidence="6 7" key="2">
    <citation type="journal article" date="2022" name="Mar. Drugs">
        <title>Bioassay-Guided Fractionation Leads to the Detection of Cholic Acid Generated by the Rare Thalassomonas sp.</title>
        <authorList>
            <person name="Pheiffer F."/>
            <person name="Schneider Y.K."/>
            <person name="Hansen E.H."/>
            <person name="Andersen J.H."/>
            <person name="Isaksson J."/>
            <person name="Busche T."/>
            <person name="R C."/>
            <person name="Kalinowski J."/>
            <person name="Zyl L.V."/>
            <person name="Trindade M."/>
        </authorList>
    </citation>
    <scope>NUCLEOTIDE SEQUENCE [LARGE SCALE GENOMIC DNA]</scope>
    <source>
        <strain evidence="6 7">A5K-106</strain>
    </source>
</reference>
<dbReference type="InterPro" id="IPR051909">
    <property type="entry name" value="MFP_Cation_Efflux"/>
</dbReference>
<feature type="region of interest" description="Disordered" evidence="2">
    <location>
        <begin position="26"/>
        <end position="68"/>
    </location>
</feature>
<dbReference type="KEGG" id="tact:SG35_013795"/>
<dbReference type="CDD" id="cd06850">
    <property type="entry name" value="biotinyl_domain"/>
    <property type="match status" value="1"/>
</dbReference>
<organism evidence="6 7">
    <name type="scientific">Thalassomonas actiniarum</name>
    <dbReference type="NCBI Taxonomy" id="485447"/>
    <lineage>
        <taxon>Bacteria</taxon>
        <taxon>Pseudomonadati</taxon>
        <taxon>Pseudomonadota</taxon>
        <taxon>Gammaproteobacteria</taxon>
        <taxon>Alteromonadales</taxon>
        <taxon>Colwelliaceae</taxon>
        <taxon>Thalassomonas</taxon>
    </lineage>
</organism>
<dbReference type="InterPro" id="IPR058647">
    <property type="entry name" value="BSH_CzcB-like"/>
</dbReference>
<dbReference type="EMBL" id="CP059735">
    <property type="protein sequence ID" value="WDE01591.1"/>
    <property type="molecule type" value="Genomic_DNA"/>
</dbReference>
<dbReference type="Proteomes" id="UP000032568">
    <property type="component" value="Chromosome"/>
</dbReference>
<name>A0AAF0C5X3_9GAMM</name>
<dbReference type="SUPFAM" id="SSF51230">
    <property type="entry name" value="Single hybrid motif"/>
    <property type="match status" value="1"/>
</dbReference>
<dbReference type="Gene3D" id="2.40.50.100">
    <property type="match status" value="1"/>
</dbReference>
<accession>A0AAF0C5X3</accession>
<gene>
    <name evidence="6" type="ORF">SG35_013795</name>
</gene>
<evidence type="ECO:0000256" key="3">
    <source>
        <dbReference type="SAM" id="SignalP"/>
    </source>
</evidence>
<dbReference type="PANTHER" id="PTHR30097">
    <property type="entry name" value="CATION EFFLUX SYSTEM PROTEIN CUSB"/>
    <property type="match status" value="1"/>
</dbReference>
<dbReference type="GO" id="GO:0046914">
    <property type="term" value="F:transition metal ion binding"/>
    <property type="evidence" value="ECO:0007669"/>
    <property type="project" value="TreeGrafter"/>
</dbReference>
<evidence type="ECO:0000256" key="2">
    <source>
        <dbReference type="SAM" id="MobiDB-lite"/>
    </source>
</evidence>
<evidence type="ECO:0000259" key="5">
    <source>
        <dbReference type="Pfam" id="PF25975"/>
    </source>
</evidence>
<dbReference type="GO" id="GO:0030288">
    <property type="term" value="C:outer membrane-bounded periplasmic space"/>
    <property type="evidence" value="ECO:0007669"/>
    <property type="project" value="TreeGrafter"/>
</dbReference>
<reference evidence="6 7" key="1">
    <citation type="journal article" date="2015" name="Genome Announc.">
        <title>Draft Genome Sequences of Marine Isolates of Thalassomonas viridans and Thalassomonas actiniarum.</title>
        <authorList>
            <person name="Olonade I."/>
            <person name="van Zyl L.J."/>
            <person name="Trindade M."/>
        </authorList>
    </citation>
    <scope>NUCLEOTIDE SEQUENCE [LARGE SCALE GENOMIC DNA]</scope>
    <source>
        <strain evidence="6 7">A5K-106</strain>
    </source>
</reference>